<dbReference type="AlphaFoldDB" id="Q69XW7"/>
<proteinExistence type="predicted"/>
<feature type="region of interest" description="Disordered" evidence="1">
    <location>
        <begin position="72"/>
        <end position="92"/>
    </location>
</feature>
<gene>
    <name evidence="2" type="primary">P0040H10.14</name>
</gene>
<name>Q69XW7_ORYSJ</name>
<dbReference type="Proteomes" id="UP000000763">
    <property type="component" value="Chromosome 6"/>
</dbReference>
<accession>Q69XW7</accession>
<feature type="compositionally biased region" description="Polar residues" evidence="1">
    <location>
        <begin position="1"/>
        <end position="15"/>
    </location>
</feature>
<protein>
    <submittedName>
        <fullName evidence="2">Uncharacterized protein</fullName>
    </submittedName>
</protein>
<evidence type="ECO:0000256" key="1">
    <source>
        <dbReference type="SAM" id="MobiDB-lite"/>
    </source>
</evidence>
<reference evidence="3" key="1">
    <citation type="journal article" date="2005" name="Nature">
        <title>The map-based sequence of the rice genome.</title>
        <authorList>
            <consortium name="International rice genome sequencing project (IRGSP)"/>
            <person name="Matsumoto T."/>
            <person name="Wu J."/>
            <person name="Kanamori H."/>
            <person name="Katayose Y."/>
            <person name="Fujisawa M."/>
            <person name="Namiki N."/>
            <person name="Mizuno H."/>
            <person name="Yamamoto K."/>
            <person name="Antonio B.A."/>
            <person name="Baba T."/>
            <person name="Sakata K."/>
            <person name="Nagamura Y."/>
            <person name="Aoki H."/>
            <person name="Arikawa K."/>
            <person name="Arita K."/>
            <person name="Bito T."/>
            <person name="Chiden Y."/>
            <person name="Fujitsuka N."/>
            <person name="Fukunaka R."/>
            <person name="Hamada M."/>
            <person name="Harada C."/>
            <person name="Hayashi A."/>
            <person name="Hijishita S."/>
            <person name="Honda M."/>
            <person name="Hosokawa S."/>
            <person name="Ichikawa Y."/>
            <person name="Idonuma A."/>
            <person name="Iijima M."/>
            <person name="Ikeda M."/>
            <person name="Ikeno M."/>
            <person name="Ito K."/>
            <person name="Ito S."/>
            <person name="Ito T."/>
            <person name="Ito Y."/>
            <person name="Ito Y."/>
            <person name="Iwabuchi A."/>
            <person name="Kamiya K."/>
            <person name="Karasawa W."/>
            <person name="Kurita K."/>
            <person name="Katagiri S."/>
            <person name="Kikuta A."/>
            <person name="Kobayashi H."/>
            <person name="Kobayashi N."/>
            <person name="Machita K."/>
            <person name="Maehara T."/>
            <person name="Masukawa M."/>
            <person name="Mizubayashi T."/>
            <person name="Mukai Y."/>
            <person name="Nagasaki H."/>
            <person name="Nagata Y."/>
            <person name="Naito S."/>
            <person name="Nakashima M."/>
            <person name="Nakama Y."/>
            <person name="Nakamichi Y."/>
            <person name="Nakamura M."/>
            <person name="Meguro A."/>
            <person name="Negishi M."/>
            <person name="Ohta I."/>
            <person name="Ohta T."/>
            <person name="Okamoto M."/>
            <person name="Ono N."/>
            <person name="Saji S."/>
            <person name="Sakaguchi M."/>
            <person name="Sakai K."/>
            <person name="Shibata M."/>
            <person name="Shimokawa T."/>
            <person name="Song J."/>
            <person name="Takazaki Y."/>
            <person name="Terasawa K."/>
            <person name="Tsugane M."/>
            <person name="Tsuji K."/>
            <person name="Ueda S."/>
            <person name="Waki K."/>
            <person name="Yamagata H."/>
            <person name="Yamamoto M."/>
            <person name="Yamamoto S."/>
            <person name="Yamane H."/>
            <person name="Yoshiki S."/>
            <person name="Yoshihara R."/>
            <person name="Yukawa K."/>
            <person name="Zhong H."/>
            <person name="Yano M."/>
            <person name="Yuan Q."/>
            <person name="Ouyang S."/>
            <person name="Liu J."/>
            <person name="Jones K.M."/>
            <person name="Gansberger K."/>
            <person name="Moffat K."/>
            <person name="Hill J."/>
            <person name="Bera J."/>
            <person name="Fadrosh D."/>
            <person name="Jin S."/>
            <person name="Johri S."/>
            <person name="Kim M."/>
            <person name="Overton L."/>
            <person name="Reardon M."/>
            <person name="Tsitrin T."/>
            <person name="Vuong H."/>
            <person name="Weaver B."/>
            <person name="Ciecko A."/>
            <person name="Tallon L."/>
            <person name="Jackson J."/>
            <person name="Pai G."/>
            <person name="Aken S.V."/>
            <person name="Utterback T."/>
            <person name="Reidmuller S."/>
            <person name="Feldblyum T."/>
            <person name="Hsiao J."/>
            <person name="Zismann V."/>
            <person name="Iobst S."/>
            <person name="de Vazeille A.R."/>
            <person name="Buell C.R."/>
            <person name="Ying K."/>
            <person name="Li Y."/>
            <person name="Lu T."/>
            <person name="Huang Y."/>
            <person name="Zhao Q."/>
            <person name="Feng Q."/>
            <person name="Zhang L."/>
            <person name="Zhu J."/>
            <person name="Weng Q."/>
            <person name="Mu J."/>
            <person name="Lu Y."/>
            <person name="Fan D."/>
            <person name="Liu Y."/>
            <person name="Guan J."/>
            <person name="Zhang Y."/>
            <person name="Yu S."/>
            <person name="Liu X."/>
            <person name="Zhang Y."/>
            <person name="Hong G."/>
            <person name="Han B."/>
            <person name="Choisne N."/>
            <person name="Demange N."/>
            <person name="Orjeda G."/>
            <person name="Samain S."/>
            <person name="Cattolico L."/>
            <person name="Pelletier E."/>
            <person name="Couloux A."/>
            <person name="Segurens B."/>
            <person name="Wincker P."/>
            <person name="D'Hont A."/>
            <person name="Scarpelli C."/>
            <person name="Weissenbach J."/>
            <person name="Salanoubat M."/>
            <person name="Quetier F."/>
            <person name="Yu Y."/>
            <person name="Kim H.R."/>
            <person name="Rambo T."/>
            <person name="Currie J."/>
            <person name="Collura K."/>
            <person name="Luo M."/>
            <person name="Yang T."/>
            <person name="Ammiraju J.S.S."/>
            <person name="Engler F."/>
            <person name="Soderlund C."/>
            <person name="Wing R.A."/>
            <person name="Palmer L.E."/>
            <person name="de la Bastide M."/>
            <person name="Spiegel L."/>
            <person name="Nascimento L."/>
            <person name="Zutavern T."/>
            <person name="O'Shaughnessy A."/>
            <person name="Dike S."/>
            <person name="Dedhia N."/>
            <person name="Preston R."/>
            <person name="Balija V."/>
            <person name="McCombie W.R."/>
            <person name="Chow T."/>
            <person name="Chen H."/>
            <person name="Chung M."/>
            <person name="Chen C."/>
            <person name="Shaw J."/>
            <person name="Wu H."/>
            <person name="Hsiao K."/>
            <person name="Chao Y."/>
            <person name="Chu M."/>
            <person name="Cheng C."/>
            <person name="Hour A."/>
            <person name="Lee P."/>
            <person name="Lin S."/>
            <person name="Lin Y."/>
            <person name="Liou J."/>
            <person name="Liu S."/>
            <person name="Hsing Y."/>
            <person name="Raghuvanshi S."/>
            <person name="Mohanty A."/>
            <person name="Bharti A.K."/>
            <person name="Gaur A."/>
            <person name="Gupta V."/>
            <person name="Kumar D."/>
            <person name="Ravi V."/>
            <person name="Vij S."/>
            <person name="Kapur A."/>
            <person name="Khurana P."/>
            <person name="Khurana P."/>
            <person name="Khurana J.P."/>
            <person name="Tyagi A.K."/>
            <person name="Gaikwad K."/>
            <person name="Singh A."/>
            <person name="Dalal V."/>
            <person name="Srivastava S."/>
            <person name="Dixit A."/>
            <person name="Pal A.K."/>
            <person name="Ghazi I.A."/>
            <person name="Yadav M."/>
            <person name="Pandit A."/>
            <person name="Bhargava A."/>
            <person name="Sureshbabu K."/>
            <person name="Batra K."/>
            <person name="Sharma T.R."/>
            <person name="Mohapatra T."/>
            <person name="Singh N.K."/>
            <person name="Messing J."/>
            <person name="Nelson A.B."/>
            <person name="Fuks G."/>
            <person name="Kavchok S."/>
            <person name="Keizer G."/>
            <person name="Linton E."/>
            <person name="Llaca V."/>
            <person name="Song R."/>
            <person name="Tanyolac B."/>
            <person name="Young S."/>
            <person name="Ho-Il K."/>
            <person name="Hahn J.H."/>
            <person name="Sangsakoo G."/>
            <person name="Vanavichit A."/>
            <person name="de Mattos Luiz.A.T."/>
            <person name="Zimmer P.D."/>
            <person name="Malone G."/>
            <person name="Dellagostin O."/>
            <person name="de Oliveira A.C."/>
            <person name="Bevan M."/>
            <person name="Bancroft I."/>
            <person name="Minx P."/>
            <person name="Cordum H."/>
            <person name="Wilson R."/>
            <person name="Cheng Z."/>
            <person name="Jin W."/>
            <person name="Jiang J."/>
            <person name="Leong S.A."/>
            <person name="Iwama H."/>
            <person name="Gojobori T."/>
            <person name="Itoh T."/>
            <person name="Niimura Y."/>
            <person name="Fujii Y."/>
            <person name="Habara T."/>
            <person name="Sakai H."/>
            <person name="Sato Y."/>
            <person name="Wilson G."/>
            <person name="Kumar K."/>
            <person name="McCouch S."/>
            <person name="Juretic N."/>
            <person name="Hoen D."/>
            <person name="Wright S."/>
            <person name="Bruskiewich R."/>
            <person name="Bureau T."/>
            <person name="Miyao A."/>
            <person name="Hirochika H."/>
            <person name="Nishikawa T."/>
            <person name="Kadowaki K."/>
            <person name="Sugiura M."/>
            <person name="Burr B."/>
            <person name="Sasaki T."/>
        </authorList>
    </citation>
    <scope>NUCLEOTIDE SEQUENCE [LARGE SCALE GENOMIC DNA]</scope>
    <source>
        <strain evidence="3">cv. Nipponbare</strain>
    </source>
</reference>
<reference evidence="3" key="2">
    <citation type="journal article" date="2008" name="Nucleic Acids Res.">
        <title>The rice annotation project database (RAP-DB): 2008 update.</title>
        <authorList>
            <consortium name="The rice annotation project (RAP)"/>
        </authorList>
    </citation>
    <scope>GENOME REANNOTATION</scope>
    <source>
        <strain evidence="3">cv. Nipponbare</strain>
    </source>
</reference>
<organism evidence="2 3">
    <name type="scientific">Oryza sativa subsp. japonica</name>
    <name type="common">Rice</name>
    <dbReference type="NCBI Taxonomy" id="39947"/>
    <lineage>
        <taxon>Eukaryota</taxon>
        <taxon>Viridiplantae</taxon>
        <taxon>Streptophyta</taxon>
        <taxon>Embryophyta</taxon>
        <taxon>Tracheophyta</taxon>
        <taxon>Spermatophyta</taxon>
        <taxon>Magnoliopsida</taxon>
        <taxon>Liliopsida</taxon>
        <taxon>Poales</taxon>
        <taxon>Poaceae</taxon>
        <taxon>BOP clade</taxon>
        <taxon>Oryzoideae</taxon>
        <taxon>Oryzeae</taxon>
        <taxon>Oryzinae</taxon>
        <taxon>Oryza</taxon>
        <taxon>Oryza sativa</taxon>
    </lineage>
</organism>
<evidence type="ECO:0000313" key="3">
    <source>
        <dbReference type="Proteomes" id="UP000000763"/>
    </source>
</evidence>
<evidence type="ECO:0000313" key="2">
    <source>
        <dbReference type="EMBL" id="BAD35360.1"/>
    </source>
</evidence>
<feature type="region of interest" description="Disordered" evidence="1">
    <location>
        <begin position="215"/>
        <end position="276"/>
    </location>
</feature>
<feature type="region of interest" description="Disordered" evidence="1">
    <location>
        <begin position="1"/>
        <end position="23"/>
    </location>
</feature>
<dbReference type="EMBL" id="AP003539">
    <property type="protein sequence ID" value="BAD35360.1"/>
    <property type="molecule type" value="Genomic_DNA"/>
</dbReference>
<sequence>MDSNGYNSMTRNNGGNDVPPCRQVAAGDQTMSLSAGRSSSLQNDWYSMASPPSLLTSTRTTTSNDGAMLKTSIGRHGEPHPARAAPRHARGRGAARCERIQPRDHAACRLPCREPRAARARRGSPWQRGGVMLEQRRQVEALGQGDQVEPRADLGWHCHVCTGVGTRSAMMGRRTGAVFQNHGVSKRPGMVMRVPGLGSSSILMSFCRSAGCRTSPDLPSRGPVALRSGGSVDHALRHRRSSPAPPPTCTVRCPGRGEREGKGKKKKREREEERSVADMWGHMGPTILKLFFYS</sequence>